<dbReference type="EMBL" id="JAQNDN010000010">
    <property type="protein sequence ID" value="MDC0670105.1"/>
    <property type="molecule type" value="Genomic_DNA"/>
</dbReference>
<evidence type="ECO:0000313" key="1">
    <source>
        <dbReference type="EMBL" id="MDC0670105.1"/>
    </source>
</evidence>
<dbReference type="RefSeq" id="WP_271999919.1">
    <property type="nucleotide sequence ID" value="NZ_JAQNDN010000010.1"/>
</dbReference>
<keyword evidence="2" id="KW-1185">Reference proteome</keyword>
<organism evidence="1 2">
    <name type="scientific">Nannocystis radixulma</name>
    <dbReference type="NCBI Taxonomy" id="2995305"/>
    <lineage>
        <taxon>Bacteria</taxon>
        <taxon>Pseudomonadati</taxon>
        <taxon>Myxococcota</taxon>
        <taxon>Polyangia</taxon>
        <taxon>Nannocystales</taxon>
        <taxon>Nannocystaceae</taxon>
        <taxon>Nannocystis</taxon>
    </lineage>
</organism>
<sequence>MPDLVTAESPDGEWQFAHDVLRGPRGPVELPTIDFFERWTFARFCPGGQLILAFESGQPWSEYGSYGDRYGGLQIMAPTADPLRWVMVGLEFDYRSHDATFAPDDAVWHPRGVLAWLHDGCLYGQVLGHSRGELDFYSWPRRDSETGREYTFERWGDWRRLELDLAGQLLTARDAAGCDRYDLVRRLHARDDADWQDLEVYVH</sequence>
<gene>
    <name evidence="1" type="ORF">POL58_20295</name>
</gene>
<protein>
    <submittedName>
        <fullName evidence="1">Uncharacterized protein</fullName>
    </submittedName>
</protein>
<proteinExistence type="predicted"/>
<name>A0ABT5B8Z0_9BACT</name>
<comment type="caution">
    <text evidence="1">The sequence shown here is derived from an EMBL/GenBank/DDBJ whole genome shotgun (WGS) entry which is preliminary data.</text>
</comment>
<accession>A0ABT5B8Z0</accession>
<reference evidence="1 2" key="1">
    <citation type="submission" date="2022-11" db="EMBL/GenBank/DDBJ databases">
        <title>Minimal conservation of predation-associated metabolite biosynthetic gene clusters underscores biosynthetic potential of Myxococcota including descriptions for ten novel species: Archangium lansinium sp. nov., Myxococcus landrumus sp. nov., Nannocystis bai.</title>
        <authorList>
            <person name="Ahearne A."/>
            <person name="Stevens C."/>
            <person name="Dowd S."/>
        </authorList>
    </citation>
    <scope>NUCLEOTIDE SEQUENCE [LARGE SCALE GENOMIC DNA]</scope>
    <source>
        <strain evidence="1 2">NCELM</strain>
    </source>
</reference>
<dbReference type="Proteomes" id="UP001217838">
    <property type="component" value="Unassembled WGS sequence"/>
</dbReference>
<evidence type="ECO:0000313" key="2">
    <source>
        <dbReference type="Proteomes" id="UP001217838"/>
    </source>
</evidence>